<sequence>MHMTIASSDLYKANLVDASSGARTFVLSSQEEQFPIPAVEMSTSSAPRRSPSTATATTTTSNTQAMSQSHIQPSSTGDVPYIHPTFPSPPQHISQARAAVVASLSNMVDTSLTPRATLLHANAEGLSKQERDVERATAALRKEREALGKEADRAARRLKEVGNVQNWAEVLERQFLVLEETKRLVEEGSESECSCSDCGKYDDSVTDEDRDQKDDEPKGKEREDLAMADADDAKVAWSDASRSLNERESSAGTGRARGSETASTGTSP</sequence>
<dbReference type="GeneID" id="70292858"/>
<dbReference type="PANTHER" id="PTHR13073:SF0">
    <property type="entry name" value="BIOGENESIS OF LYSOSOME-RELATED ORGANELLES COMPLEX 1 SUBUNIT 1"/>
    <property type="match status" value="1"/>
</dbReference>
<feature type="compositionally biased region" description="Basic and acidic residues" evidence="4">
    <location>
        <begin position="210"/>
        <end position="225"/>
    </location>
</feature>
<dbReference type="OrthoDB" id="20018at2759"/>
<dbReference type="AlphaFoldDB" id="A0A9P8CS74"/>
<evidence type="ECO:0000313" key="5">
    <source>
        <dbReference type="EMBL" id="KAG9257503.1"/>
    </source>
</evidence>
<feature type="coiled-coil region" evidence="3">
    <location>
        <begin position="126"/>
        <end position="157"/>
    </location>
</feature>
<protein>
    <recommendedName>
        <fullName evidence="2">Biogenesis of lysosome-related organelles complex 1 subunit 1</fullName>
    </recommendedName>
</protein>
<reference evidence="5" key="1">
    <citation type="journal article" date="2021" name="IMA Fungus">
        <title>Genomic characterization of three marine fungi, including Emericellopsis atlantica sp. nov. with signatures of a generalist lifestyle and marine biomass degradation.</title>
        <authorList>
            <person name="Hagestad O.C."/>
            <person name="Hou L."/>
            <person name="Andersen J.H."/>
            <person name="Hansen E.H."/>
            <person name="Altermark B."/>
            <person name="Li C."/>
            <person name="Kuhnert E."/>
            <person name="Cox R.J."/>
            <person name="Crous P.W."/>
            <person name="Spatafora J.W."/>
            <person name="Lail K."/>
            <person name="Amirebrahimi M."/>
            <person name="Lipzen A."/>
            <person name="Pangilinan J."/>
            <person name="Andreopoulos W."/>
            <person name="Hayes R.D."/>
            <person name="Ng V."/>
            <person name="Grigoriev I.V."/>
            <person name="Jackson S.A."/>
            <person name="Sutton T.D.S."/>
            <person name="Dobson A.D.W."/>
            <person name="Rama T."/>
        </authorList>
    </citation>
    <scope>NUCLEOTIDE SEQUENCE</scope>
    <source>
        <strain evidence="5">TS7</strain>
    </source>
</reference>
<gene>
    <name evidence="5" type="ORF">F5Z01DRAFT_633442</name>
</gene>
<comment type="caution">
    <text evidence="5">The sequence shown here is derived from an EMBL/GenBank/DDBJ whole genome shotgun (WGS) entry which is preliminary data.</text>
</comment>
<dbReference type="GO" id="GO:0016197">
    <property type="term" value="P:endosomal transport"/>
    <property type="evidence" value="ECO:0007669"/>
    <property type="project" value="TreeGrafter"/>
</dbReference>
<evidence type="ECO:0000256" key="3">
    <source>
        <dbReference type="SAM" id="Coils"/>
    </source>
</evidence>
<dbReference type="Pfam" id="PF06320">
    <property type="entry name" value="GCN5L1"/>
    <property type="match status" value="1"/>
</dbReference>
<proteinExistence type="inferred from homology"/>
<keyword evidence="6" id="KW-1185">Reference proteome</keyword>
<evidence type="ECO:0000256" key="2">
    <source>
        <dbReference type="ARBA" id="ARBA00019577"/>
    </source>
</evidence>
<feature type="compositionally biased region" description="Low complexity" evidence="4">
    <location>
        <begin position="41"/>
        <end position="69"/>
    </location>
</feature>
<keyword evidence="3" id="KW-0175">Coiled coil</keyword>
<organism evidence="5 6">
    <name type="scientific">Emericellopsis atlantica</name>
    <dbReference type="NCBI Taxonomy" id="2614577"/>
    <lineage>
        <taxon>Eukaryota</taxon>
        <taxon>Fungi</taxon>
        <taxon>Dikarya</taxon>
        <taxon>Ascomycota</taxon>
        <taxon>Pezizomycotina</taxon>
        <taxon>Sordariomycetes</taxon>
        <taxon>Hypocreomycetidae</taxon>
        <taxon>Hypocreales</taxon>
        <taxon>Bionectriaceae</taxon>
        <taxon>Emericellopsis</taxon>
    </lineage>
</organism>
<dbReference type="InterPro" id="IPR009395">
    <property type="entry name" value="BLOC1S1"/>
</dbReference>
<evidence type="ECO:0000256" key="1">
    <source>
        <dbReference type="ARBA" id="ARBA00007133"/>
    </source>
</evidence>
<evidence type="ECO:0000313" key="6">
    <source>
        <dbReference type="Proteomes" id="UP000887229"/>
    </source>
</evidence>
<feature type="region of interest" description="Disordered" evidence="4">
    <location>
        <begin position="38"/>
        <end position="76"/>
    </location>
</feature>
<comment type="similarity">
    <text evidence="1">Belongs to the BLOC1S1 family.</text>
</comment>
<dbReference type="EMBL" id="MU251245">
    <property type="protein sequence ID" value="KAG9257503.1"/>
    <property type="molecule type" value="Genomic_DNA"/>
</dbReference>
<dbReference type="GO" id="GO:0031083">
    <property type="term" value="C:BLOC-1 complex"/>
    <property type="evidence" value="ECO:0007669"/>
    <property type="project" value="InterPro"/>
</dbReference>
<evidence type="ECO:0000256" key="4">
    <source>
        <dbReference type="SAM" id="MobiDB-lite"/>
    </source>
</evidence>
<dbReference type="RefSeq" id="XP_046121427.1">
    <property type="nucleotide sequence ID" value="XM_046261955.1"/>
</dbReference>
<dbReference type="Proteomes" id="UP000887229">
    <property type="component" value="Unassembled WGS sequence"/>
</dbReference>
<feature type="region of interest" description="Disordered" evidence="4">
    <location>
        <begin position="188"/>
        <end position="268"/>
    </location>
</feature>
<dbReference type="PANTHER" id="PTHR13073">
    <property type="entry name" value="BLOC-1 COMPLEX SUBUNIT 1"/>
    <property type="match status" value="1"/>
</dbReference>
<name>A0A9P8CS74_9HYPO</name>
<accession>A0A9P8CS74</accession>